<dbReference type="EMBL" id="GBRH01173425">
    <property type="protein sequence ID" value="JAE24471.1"/>
    <property type="molecule type" value="Transcribed_RNA"/>
</dbReference>
<reference evidence="1" key="1">
    <citation type="submission" date="2014-09" db="EMBL/GenBank/DDBJ databases">
        <authorList>
            <person name="Magalhaes I.L.F."/>
            <person name="Oliveira U."/>
            <person name="Santos F.R."/>
            <person name="Vidigal T.H.D.A."/>
            <person name="Brescovit A.D."/>
            <person name="Santos A.J."/>
        </authorList>
    </citation>
    <scope>NUCLEOTIDE SEQUENCE</scope>
    <source>
        <tissue evidence="1">Shoot tissue taken approximately 20 cm above the soil surface</tissue>
    </source>
</reference>
<proteinExistence type="predicted"/>
<protein>
    <submittedName>
        <fullName evidence="1">Uncharacterized protein</fullName>
    </submittedName>
</protein>
<sequence length="49" mass="5347">MRFDLRQQGWALGAVAPFVSITDRTVVGPVEQVLNVLVTCCCVGNSKHM</sequence>
<evidence type="ECO:0000313" key="1">
    <source>
        <dbReference type="EMBL" id="JAE24471.1"/>
    </source>
</evidence>
<organism evidence="1">
    <name type="scientific">Arundo donax</name>
    <name type="common">Giant reed</name>
    <name type="synonym">Donax arundinaceus</name>
    <dbReference type="NCBI Taxonomy" id="35708"/>
    <lineage>
        <taxon>Eukaryota</taxon>
        <taxon>Viridiplantae</taxon>
        <taxon>Streptophyta</taxon>
        <taxon>Embryophyta</taxon>
        <taxon>Tracheophyta</taxon>
        <taxon>Spermatophyta</taxon>
        <taxon>Magnoliopsida</taxon>
        <taxon>Liliopsida</taxon>
        <taxon>Poales</taxon>
        <taxon>Poaceae</taxon>
        <taxon>PACMAD clade</taxon>
        <taxon>Arundinoideae</taxon>
        <taxon>Arundineae</taxon>
        <taxon>Arundo</taxon>
    </lineage>
</organism>
<dbReference type="AlphaFoldDB" id="A0A0A9GPK0"/>
<name>A0A0A9GPK0_ARUDO</name>
<reference evidence="1" key="2">
    <citation type="journal article" date="2015" name="Data Brief">
        <title>Shoot transcriptome of the giant reed, Arundo donax.</title>
        <authorList>
            <person name="Barrero R.A."/>
            <person name="Guerrero F.D."/>
            <person name="Moolhuijzen P."/>
            <person name="Goolsby J.A."/>
            <person name="Tidwell J."/>
            <person name="Bellgard S.E."/>
            <person name="Bellgard M.I."/>
        </authorList>
    </citation>
    <scope>NUCLEOTIDE SEQUENCE</scope>
    <source>
        <tissue evidence="1">Shoot tissue taken approximately 20 cm above the soil surface</tissue>
    </source>
</reference>
<accession>A0A0A9GPK0</accession>